<feature type="compositionally biased region" description="Basic and acidic residues" evidence="1">
    <location>
        <begin position="30"/>
        <end position="43"/>
    </location>
</feature>
<gene>
    <name evidence="3" type="primary">LOC140698322</name>
</gene>
<evidence type="ECO:0000313" key="3">
    <source>
        <dbReference type="RefSeq" id="XP_072824415.1"/>
    </source>
</evidence>
<feature type="compositionally biased region" description="Polar residues" evidence="1">
    <location>
        <begin position="19"/>
        <end position="28"/>
    </location>
</feature>
<feature type="region of interest" description="Disordered" evidence="1">
    <location>
        <begin position="1"/>
        <end position="83"/>
    </location>
</feature>
<feature type="region of interest" description="Disordered" evidence="1">
    <location>
        <begin position="96"/>
        <end position="119"/>
    </location>
</feature>
<keyword evidence="2" id="KW-1185">Reference proteome</keyword>
<dbReference type="Proteomes" id="UP001652581">
    <property type="component" value="Chromosome 9"/>
</dbReference>
<protein>
    <submittedName>
        <fullName evidence="3">Uncharacterized protein</fullName>
    </submittedName>
</protein>
<reference evidence="3" key="1">
    <citation type="submission" date="2025-08" db="UniProtKB">
        <authorList>
            <consortium name="RefSeq"/>
        </authorList>
    </citation>
    <scope>IDENTIFICATION</scope>
</reference>
<dbReference type="RefSeq" id="XP_072824415.1">
    <property type="nucleotide sequence ID" value="XM_072968314.1"/>
</dbReference>
<evidence type="ECO:0000256" key="1">
    <source>
        <dbReference type="SAM" id="MobiDB-lite"/>
    </source>
</evidence>
<proteinExistence type="predicted"/>
<dbReference type="GeneID" id="140698322"/>
<name>A0ABM5DU38_VICPA</name>
<evidence type="ECO:0000313" key="2">
    <source>
        <dbReference type="Proteomes" id="UP001652581"/>
    </source>
</evidence>
<sequence>MDHLVKSPDPWVGPGVFSLSRSGQTCNPPHSHDFRPGRKRVTDSAHYNSQEPPHRELPAPPCRGFQSASGPWQEGGRSGSNGTLCSGSVHSLCPSNSLAPRTRPGAAPEPPHNPSRSAGLVFPSPSFLMTNLGSAAASTDLTSVARCWRAIRGYSVSGFGCQSSVDPLGAKSPVYPTPSSPCCSSPSGGHWFCSYHKAPTGCYATRPQTWKPVVDSPS</sequence>
<organism evidence="2 3">
    <name type="scientific">Vicugna pacos</name>
    <name type="common">Alpaca</name>
    <name type="synonym">Lama pacos</name>
    <dbReference type="NCBI Taxonomy" id="30538"/>
    <lineage>
        <taxon>Eukaryota</taxon>
        <taxon>Metazoa</taxon>
        <taxon>Chordata</taxon>
        <taxon>Craniata</taxon>
        <taxon>Vertebrata</taxon>
        <taxon>Euteleostomi</taxon>
        <taxon>Mammalia</taxon>
        <taxon>Eutheria</taxon>
        <taxon>Laurasiatheria</taxon>
        <taxon>Artiodactyla</taxon>
        <taxon>Tylopoda</taxon>
        <taxon>Camelidae</taxon>
        <taxon>Vicugna</taxon>
    </lineage>
</organism>
<accession>A0ABM5DU38</accession>